<protein>
    <recommendedName>
        <fullName evidence="11">Bifunctional protein FolD</fullName>
    </recommendedName>
    <domain>
        <recommendedName>
            <fullName evidence="11">Methylenetetrahydrofolate dehydrogenase</fullName>
            <ecNumber evidence="11">1.5.1.5</ecNumber>
        </recommendedName>
    </domain>
    <domain>
        <recommendedName>
            <fullName evidence="11">Methenyltetrahydrofolate cyclohydrolase</fullName>
            <ecNumber evidence="11">3.5.4.9</ecNumber>
        </recommendedName>
    </domain>
</protein>
<dbReference type="Pfam" id="PF00763">
    <property type="entry name" value="THF_DHG_CYH"/>
    <property type="match status" value="1"/>
</dbReference>
<proteinExistence type="inferred from homology"/>
<evidence type="ECO:0000256" key="1">
    <source>
        <dbReference type="ARBA" id="ARBA00004777"/>
    </source>
</evidence>
<evidence type="ECO:0000256" key="11">
    <source>
        <dbReference type="HAMAP-Rule" id="MF_01576"/>
    </source>
</evidence>
<dbReference type="InterPro" id="IPR046346">
    <property type="entry name" value="Aminoacid_DH-like_N_sf"/>
</dbReference>
<evidence type="ECO:0000256" key="5">
    <source>
        <dbReference type="ARBA" id="ARBA00022801"/>
    </source>
</evidence>
<sequence length="279" mass="30082">MEILKGLPVAQAINEELIKESQEAGIKPHLAIIRVGERPDDCSYERGATKKMDKVGFDCTSYVFPQDITDEEFQKEFDKINNDDNIDGILLLRPLPKHINEKAIEERINPVKDLDGISPINLAKVYAGDVNGFAPCTAEAVIEMLDYAGIDLTGKRVTVVGRSLVIGKPVAMMLMKKNATVTVCHTKTKDMAGTCRNAEVLVAAAGSAKMIKPDYVADDAVVIDVGINVDESGNLCGDVDFDSVAEKTSVITPVPGGVGSVTTSVLAKHLLRAAKMRKL</sequence>
<dbReference type="HAMAP" id="MF_01576">
    <property type="entry name" value="THF_DHG_CYH"/>
    <property type="match status" value="1"/>
</dbReference>
<comment type="catalytic activity">
    <reaction evidence="11">
        <text>(6R)-5,10-methenyltetrahydrofolate + H2O = (6R)-10-formyltetrahydrofolate + H(+)</text>
        <dbReference type="Rhea" id="RHEA:23700"/>
        <dbReference type="ChEBI" id="CHEBI:15377"/>
        <dbReference type="ChEBI" id="CHEBI:15378"/>
        <dbReference type="ChEBI" id="CHEBI:57455"/>
        <dbReference type="ChEBI" id="CHEBI:195366"/>
        <dbReference type="EC" id="3.5.4.9"/>
    </reaction>
</comment>
<feature type="binding site" evidence="11">
    <location>
        <position position="227"/>
    </location>
    <ligand>
        <name>NADP(+)</name>
        <dbReference type="ChEBI" id="CHEBI:58349"/>
    </ligand>
</feature>
<evidence type="ECO:0000256" key="8">
    <source>
        <dbReference type="ARBA" id="ARBA00023102"/>
    </source>
</evidence>
<keyword evidence="2 11" id="KW-0554">One-carbon metabolism</keyword>
<name>A0ABR7FYM0_9FIRM</name>
<comment type="subunit">
    <text evidence="11">Homodimer.</text>
</comment>
<dbReference type="InterPro" id="IPR020630">
    <property type="entry name" value="THF_DH/CycHdrlase_cat_dom"/>
</dbReference>
<keyword evidence="9 11" id="KW-0486">Methionine biosynthesis</keyword>
<dbReference type="RefSeq" id="WP_186836386.1">
    <property type="nucleotide sequence ID" value="NZ_JACOPD010000003.1"/>
</dbReference>
<comment type="function">
    <text evidence="11">Catalyzes the oxidation of 5,10-methylenetetrahydrofolate to 5,10-methenyltetrahydrofolate and then the hydrolysis of 5,10-methenyltetrahydrofolate to 10-formyltetrahydrofolate.</text>
</comment>
<evidence type="ECO:0000259" key="13">
    <source>
        <dbReference type="Pfam" id="PF02882"/>
    </source>
</evidence>
<feature type="binding site" evidence="11">
    <location>
        <begin position="161"/>
        <end position="163"/>
    </location>
    <ligand>
        <name>NADP(+)</name>
        <dbReference type="ChEBI" id="CHEBI:58349"/>
    </ligand>
</feature>
<evidence type="ECO:0000313" key="14">
    <source>
        <dbReference type="EMBL" id="MBC5680292.1"/>
    </source>
</evidence>
<keyword evidence="6 11" id="KW-0521">NADP</keyword>
<dbReference type="Proteomes" id="UP000628463">
    <property type="component" value="Unassembled WGS sequence"/>
</dbReference>
<dbReference type="SUPFAM" id="SSF51735">
    <property type="entry name" value="NAD(P)-binding Rossmann-fold domains"/>
    <property type="match status" value="1"/>
</dbReference>
<dbReference type="SUPFAM" id="SSF53223">
    <property type="entry name" value="Aminoacid dehydrogenase-like, N-terminal domain"/>
    <property type="match status" value="1"/>
</dbReference>
<keyword evidence="15" id="KW-1185">Reference proteome</keyword>
<keyword evidence="4 11" id="KW-0658">Purine biosynthesis</keyword>
<dbReference type="PANTHER" id="PTHR48099">
    <property type="entry name" value="C-1-TETRAHYDROFOLATE SYNTHASE, CYTOPLASMIC-RELATED"/>
    <property type="match status" value="1"/>
</dbReference>
<feature type="domain" description="Tetrahydrofolate dehydrogenase/cyclohydrolase NAD(P)-binding" evidence="13">
    <location>
        <begin position="135"/>
        <end position="277"/>
    </location>
</feature>
<dbReference type="PANTHER" id="PTHR48099:SF5">
    <property type="entry name" value="C-1-TETRAHYDROFOLATE SYNTHASE, CYTOPLASMIC"/>
    <property type="match status" value="1"/>
</dbReference>
<organism evidence="14 15">
    <name type="scientific">Lachnospira hominis</name>
    <name type="common">ex Liu et al. 2021</name>
    <dbReference type="NCBI Taxonomy" id="2763051"/>
    <lineage>
        <taxon>Bacteria</taxon>
        <taxon>Bacillati</taxon>
        <taxon>Bacillota</taxon>
        <taxon>Clostridia</taxon>
        <taxon>Lachnospirales</taxon>
        <taxon>Lachnospiraceae</taxon>
        <taxon>Lachnospira</taxon>
    </lineage>
</organism>
<keyword evidence="7 11" id="KW-0560">Oxidoreductase</keyword>
<dbReference type="Gene3D" id="3.40.50.720">
    <property type="entry name" value="NAD(P)-binding Rossmann-like Domain"/>
    <property type="match status" value="1"/>
</dbReference>
<evidence type="ECO:0000256" key="3">
    <source>
        <dbReference type="ARBA" id="ARBA00022605"/>
    </source>
</evidence>
<dbReference type="CDD" id="cd01080">
    <property type="entry name" value="NAD_bind_m-THF_DH_Cyclohyd"/>
    <property type="match status" value="1"/>
</dbReference>
<gene>
    <name evidence="11" type="primary">folD</name>
    <name evidence="14" type="ORF">H8S01_04855</name>
</gene>
<keyword evidence="5 11" id="KW-0378">Hydrolase</keyword>
<evidence type="ECO:0000256" key="9">
    <source>
        <dbReference type="ARBA" id="ARBA00023167"/>
    </source>
</evidence>
<comment type="caution">
    <text evidence="11">Lacks conserved residue(s) required for the propagation of feature annotation.</text>
</comment>
<evidence type="ECO:0000256" key="7">
    <source>
        <dbReference type="ARBA" id="ARBA00023002"/>
    </source>
</evidence>
<dbReference type="InterPro" id="IPR000672">
    <property type="entry name" value="THF_DH/CycHdrlase"/>
</dbReference>
<dbReference type="Gene3D" id="3.40.50.10860">
    <property type="entry name" value="Leucine Dehydrogenase, chain A, domain 1"/>
    <property type="match status" value="1"/>
</dbReference>
<evidence type="ECO:0000259" key="12">
    <source>
        <dbReference type="Pfam" id="PF00763"/>
    </source>
</evidence>
<evidence type="ECO:0000256" key="10">
    <source>
        <dbReference type="ARBA" id="ARBA00023268"/>
    </source>
</evidence>
<dbReference type="EC" id="3.5.4.9" evidence="11"/>
<comment type="catalytic activity">
    <reaction evidence="11">
        <text>(6R)-5,10-methylene-5,6,7,8-tetrahydrofolate + NADP(+) = (6R)-5,10-methenyltetrahydrofolate + NADPH</text>
        <dbReference type="Rhea" id="RHEA:22812"/>
        <dbReference type="ChEBI" id="CHEBI:15636"/>
        <dbReference type="ChEBI" id="CHEBI:57455"/>
        <dbReference type="ChEBI" id="CHEBI:57783"/>
        <dbReference type="ChEBI" id="CHEBI:58349"/>
        <dbReference type="EC" id="1.5.1.5"/>
    </reaction>
</comment>
<comment type="pathway">
    <text evidence="1 11">One-carbon metabolism; tetrahydrofolate interconversion.</text>
</comment>
<evidence type="ECO:0000256" key="4">
    <source>
        <dbReference type="ARBA" id="ARBA00022755"/>
    </source>
</evidence>
<dbReference type="InterPro" id="IPR036291">
    <property type="entry name" value="NAD(P)-bd_dom_sf"/>
</dbReference>
<feature type="domain" description="Tetrahydrofolate dehydrogenase/cyclohydrolase catalytic" evidence="12">
    <location>
        <begin position="4"/>
        <end position="115"/>
    </location>
</feature>
<evidence type="ECO:0000256" key="2">
    <source>
        <dbReference type="ARBA" id="ARBA00022563"/>
    </source>
</evidence>
<keyword evidence="10 11" id="KW-0511">Multifunctional enzyme</keyword>
<dbReference type="PRINTS" id="PR00085">
    <property type="entry name" value="THFDHDRGNASE"/>
</dbReference>
<dbReference type="EC" id="1.5.1.5" evidence="11"/>
<comment type="similarity">
    <text evidence="11">Belongs to the tetrahydrofolate dehydrogenase/cyclohydrolase family.</text>
</comment>
<keyword evidence="8 11" id="KW-0368">Histidine biosynthesis</keyword>
<evidence type="ECO:0000313" key="15">
    <source>
        <dbReference type="Proteomes" id="UP000628463"/>
    </source>
</evidence>
<comment type="caution">
    <text evidence="14">The sequence shown here is derived from an EMBL/GenBank/DDBJ whole genome shotgun (WGS) entry which is preliminary data.</text>
</comment>
<dbReference type="Pfam" id="PF02882">
    <property type="entry name" value="THF_DHG_CYH_C"/>
    <property type="match status" value="1"/>
</dbReference>
<keyword evidence="3 11" id="KW-0028">Amino-acid biosynthesis</keyword>
<dbReference type="InterPro" id="IPR020631">
    <property type="entry name" value="THF_DH/CycHdrlase_NAD-bd_dom"/>
</dbReference>
<evidence type="ECO:0000256" key="6">
    <source>
        <dbReference type="ARBA" id="ARBA00022857"/>
    </source>
</evidence>
<accession>A0ABR7FYM0</accession>
<dbReference type="EMBL" id="JACOPD010000003">
    <property type="protein sequence ID" value="MBC5680292.1"/>
    <property type="molecule type" value="Genomic_DNA"/>
</dbReference>
<reference evidence="14 15" key="1">
    <citation type="submission" date="2020-08" db="EMBL/GenBank/DDBJ databases">
        <title>Genome public.</title>
        <authorList>
            <person name="Liu C."/>
            <person name="Sun Q."/>
        </authorList>
    </citation>
    <scope>NUCLEOTIDE SEQUENCE [LARGE SCALE GENOMIC DNA]</scope>
    <source>
        <strain evidence="14 15">NSJ-43</strain>
    </source>
</reference>